<dbReference type="EC" id="3.1.3.48" evidence="2"/>
<dbReference type="RefSeq" id="WP_376884533.1">
    <property type="nucleotide sequence ID" value="NZ_JBHUHR010000015.1"/>
</dbReference>
<dbReference type="SUPFAM" id="SSF89550">
    <property type="entry name" value="PHP domain-like"/>
    <property type="match status" value="1"/>
</dbReference>
<organism evidence="5 6">
    <name type="scientific">Belliella marina</name>
    <dbReference type="NCBI Taxonomy" id="1644146"/>
    <lineage>
        <taxon>Bacteria</taxon>
        <taxon>Pseudomonadati</taxon>
        <taxon>Bacteroidota</taxon>
        <taxon>Cytophagia</taxon>
        <taxon>Cytophagales</taxon>
        <taxon>Cyclobacteriaceae</taxon>
        <taxon>Belliella</taxon>
    </lineage>
</organism>
<keyword evidence="3" id="KW-0378">Hydrolase</keyword>
<dbReference type="EMBL" id="JBHUHR010000015">
    <property type="protein sequence ID" value="MFD2034416.1"/>
    <property type="molecule type" value="Genomic_DNA"/>
</dbReference>
<reference evidence="6" key="1">
    <citation type="journal article" date="2019" name="Int. J. Syst. Evol. Microbiol.">
        <title>The Global Catalogue of Microorganisms (GCM) 10K type strain sequencing project: providing services to taxonomists for standard genome sequencing and annotation.</title>
        <authorList>
            <consortium name="The Broad Institute Genomics Platform"/>
            <consortium name="The Broad Institute Genome Sequencing Center for Infectious Disease"/>
            <person name="Wu L."/>
            <person name="Ma J."/>
        </authorList>
    </citation>
    <scope>NUCLEOTIDE SEQUENCE [LARGE SCALE GENOMIC DNA]</scope>
    <source>
        <strain evidence="6">CGMCC 1.15180</strain>
    </source>
</reference>
<evidence type="ECO:0000256" key="1">
    <source>
        <dbReference type="ARBA" id="ARBA00005750"/>
    </source>
</evidence>
<accession>A0ABW4VK13</accession>
<dbReference type="Gene3D" id="3.20.20.140">
    <property type="entry name" value="Metal-dependent hydrolases"/>
    <property type="match status" value="1"/>
</dbReference>
<evidence type="ECO:0000256" key="3">
    <source>
        <dbReference type="ARBA" id="ARBA00022801"/>
    </source>
</evidence>
<dbReference type="InterPro" id="IPR016195">
    <property type="entry name" value="Pol/histidinol_Pase-like"/>
</dbReference>
<dbReference type="InterPro" id="IPR016667">
    <property type="entry name" value="Caps_polysacc_synth_CpsB/CapC"/>
</dbReference>
<dbReference type="PANTHER" id="PTHR39181">
    <property type="entry name" value="TYROSINE-PROTEIN PHOSPHATASE YWQE"/>
    <property type="match status" value="1"/>
</dbReference>
<evidence type="ECO:0000256" key="4">
    <source>
        <dbReference type="ARBA" id="ARBA00051722"/>
    </source>
</evidence>
<comment type="catalytic activity">
    <reaction evidence="4">
        <text>O-phospho-L-tyrosyl-[protein] + H2O = L-tyrosyl-[protein] + phosphate</text>
        <dbReference type="Rhea" id="RHEA:10684"/>
        <dbReference type="Rhea" id="RHEA-COMP:10136"/>
        <dbReference type="Rhea" id="RHEA-COMP:20101"/>
        <dbReference type="ChEBI" id="CHEBI:15377"/>
        <dbReference type="ChEBI" id="CHEBI:43474"/>
        <dbReference type="ChEBI" id="CHEBI:46858"/>
        <dbReference type="ChEBI" id="CHEBI:61978"/>
        <dbReference type="EC" id="3.1.3.48"/>
    </reaction>
</comment>
<comment type="similarity">
    <text evidence="1">Belongs to the metallo-dependent hydrolases superfamily. CpsB/CapC family.</text>
</comment>
<evidence type="ECO:0000313" key="6">
    <source>
        <dbReference type="Proteomes" id="UP001597361"/>
    </source>
</evidence>
<evidence type="ECO:0000256" key="2">
    <source>
        <dbReference type="ARBA" id="ARBA00013064"/>
    </source>
</evidence>
<sequence length="250" mass="29461">MGIFDIFGRNKSKSIDQKLNLDWMHTDMHSHLIPGIDDGSKSMEQSIELIRRLEGYGLKKIITTPHIMWEFYKNTPQIILKGLKALRAELLANEIKVEINAAAEYYVDEFFFEKIKNQDQLLTVSENLILIETGFINKPAILFDTIYELELQQYKPILAHPERYYYLINDKKMMHDLLDREVYFQINLLSLTGFYSKEVKVFVEEIINENRIKLVGTDCHNSRYLDALETLPKSKYYEKLQQLDLLNKTL</sequence>
<gene>
    <name evidence="5" type="ORF">ACFSKL_06415</name>
</gene>
<protein>
    <recommendedName>
        <fullName evidence="2">protein-tyrosine-phosphatase</fullName>
        <ecNumber evidence="2">3.1.3.48</ecNumber>
    </recommendedName>
</protein>
<evidence type="ECO:0000313" key="5">
    <source>
        <dbReference type="EMBL" id="MFD2034416.1"/>
    </source>
</evidence>
<comment type="caution">
    <text evidence="5">The sequence shown here is derived from an EMBL/GenBank/DDBJ whole genome shotgun (WGS) entry which is preliminary data.</text>
</comment>
<keyword evidence="6" id="KW-1185">Reference proteome</keyword>
<dbReference type="PANTHER" id="PTHR39181:SF1">
    <property type="entry name" value="TYROSINE-PROTEIN PHOSPHATASE YWQE"/>
    <property type="match status" value="1"/>
</dbReference>
<dbReference type="Proteomes" id="UP001597361">
    <property type="component" value="Unassembled WGS sequence"/>
</dbReference>
<name>A0ABW4VK13_9BACT</name>
<dbReference type="Pfam" id="PF19567">
    <property type="entry name" value="CpsB_CapC"/>
    <property type="match status" value="1"/>
</dbReference>
<proteinExistence type="inferred from homology"/>